<dbReference type="HAMAP" id="MF_00434">
    <property type="entry name" value="Pterin_4_alpha"/>
    <property type="match status" value="1"/>
</dbReference>
<dbReference type="CDD" id="cd00913">
    <property type="entry name" value="PCD_DCoH_subfamily_a"/>
    <property type="match status" value="1"/>
</dbReference>
<comment type="similarity">
    <text evidence="2 4">Belongs to the pterin-4-alpha-carbinolamine dehydratase family.</text>
</comment>
<proteinExistence type="inferred from homology"/>
<gene>
    <name evidence="5" type="ORF">A3D56_00955</name>
</gene>
<dbReference type="GO" id="GO:0008124">
    <property type="term" value="F:4-alpha-hydroxytetrahydrobiopterin dehydratase activity"/>
    <property type="evidence" value="ECO:0007669"/>
    <property type="project" value="UniProtKB-UniRule"/>
</dbReference>
<name>A0A1G2MRG4_9BACT</name>
<dbReference type="GO" id="GO:0006729">
    <property type="term" value="P:tetrahydrobiopterin biosynthetic process"/>
    <property type="evidence" value="ECO:0007669"/>
    <property type="project" value="InterPro"/>
</dbReference>
<dbReference type="NCBIfam" id="NF002017">
    <property type="entry name" value="PRK00823.1-2"/>
    <property type="match status" value="1"/>
</dbReference>
<evidence type="ECO:0000256" key="1">
    <source>
        <dbReference type="ARBA" id="ARBA00001554"/>
    </source>
</evidence>
<accession>A0A1G2MRG4</accession>
<dbReference type="Proteomes" id="UP000177943">
    <property type="component" value="Unassembled WGS sequence"/>
</dbReference>
<sequence length="110" mass="12441">MSDKETQKHCIPCELKTKPYKGNEITFRLMGLPGWHAVDEHHIIKRWSLIDFKSALAFVNKIGEIAEAEGHHPDISLSWGRVEVTLFTHSIDGLSENDFIMAELIEGVGK</sequence>
<dbReference type="Pfam" id="PF01329">
    <property type="entry name" value="Pterin_4a"/>
    <property type="match status" value="1"/>
</dbReference>
<reference evidence="5 6" key="1">
    <citation type="journal article" date="2016" name="Nat. Commun.">
        <title>Thousands of microbial genomes shed light on interconnected biogeochemical processes in an aquifer system.</title>
        <authorList>
            <person name="Anantharaman K."/>
            <person name="Brown C.T."/>
            <person name="Hug L.A."/>
            <person name="Sharon I."/>
            <person name="Castelle C.J."/>
            <person name="Probst A.J."/>
            <person name="Thomas B.C."/>
            <person name="Singh A."/>
            <person name="Wilkins M.J."/>
            <person name="Karaoz U."/>
            <person name="Brodie E.L."/>
            <person name="Williams K.H."/>
            <person name="Hubbard S.S."/>
            <person name="Banfield J.F."/>
        </authorList>
    </citation>
    <scope>NUCLEOTIDE SEQUENCE [LARGE SCALE GENOMIC DNA]</scope>
</reference>
<dbReference type="EMBL" id="MHRP01000043">
    <property type="protein sequence ID" value="OHA25809.1"/>
    <property type="molecule type" value="Genomic_DNA"/>
</dbReference>
<dbReference type="InterPro" id="IPR036428">
    <property type="entry name" value="PCD_sf"/>
</dbReference>
<dbReference type="PANTHER" id="PTHR12599">
    <property type="entry name" value="PTERIN-4-ALPHA-CARBINOLAMINE DEHYDRATASE"/>
    <property type="match status" value="1"/>
</dbReference>
<evidence type="ECO:0000256" key="4">
    <source>
        <dbReference type="HAMAP-Rule" id="MF_00434"/>
    </source>
</evidence>
<dbReference type="InterPro" id="IPR001533">
    <property type="entry name" value="Pterin_deHydtase"/>
</dbReference>
<keyword evidence="3 4" id="KW-0456">Lyase</keyword>
<dbReference type="SUPFAM" id="SSF55248">
    <property type="entry name" value="PCD-like"/>
    <property type="match status" value="1"/>
</dbReference>
<dbReference type="AlphaFoldDB" id="A0A1G2MRG4"/>
<comment type="caution">
    <text evidence="5">The sequence shown here is derived from an EMBL/GenBank/DDBJ whole genome shotgun (WGS) entry which is preliminary data.</text>
</comment>
<evidence type="ECO:0000313" key="6">
    <source>
        <dbReference type="Proteomes" id="UP000177943"/>
    </source>
</evidence>
<evidence type="ECO:0000313" key="5">
    <source>
        <dbReference type="EMBL" id="OHA25809.1"/>
    </source>
</evidence>
<evidence type="ECO:0000256" key="2">
    <source>
        <dbReference type="ARBA" id="ARBA00006472"/>
    </source>
</evidence>
<protein>
    <recommendedName>
        <fullName evidence="4">Putative pterin-4-alpha-carbinolamine dehydratase</fullName>
        <shortName evidence="4">PHS</shortName>
        <ecNumber evidence="4">4.2.1.96</ecNumber>
    </recommendedName>
    <alternativeName>
        <fullName evidence="4">4-alpha-hydroxy-tetrahydropterin dehydratase</fullName>
    </alternativeName>
    <alternativeName>
        <fullName evidence="4">Pterin carbinolamine dehydratase</fullName>
        <shortName evidence="4">PCD</shortName>
    </alternativeName>
</protein>
<dbReference type="Gene3D" id="3.30.1360.20">
    <property type="entry name" value="Transcriptional coactivator/pterin dehydratase"/>
    <property type="match status" value="1"/>
</dbReference>
<evidence type="ECO:0000256" key="3">
    <source>
        <dbReference type="ARBA" id="ARBA00023239"/>
    </source>
</evidence>
<dbReference type="EC" id="4.2.1.96" evidence="4"/>
<dbReference type="PANTHER" id="PTHR12599:SF0">
    <property type="entry name" value="PTERIN-4-ALPHA-CARBINOLAMINE DEHYDRATASE"/>
    <property type="match status" value="1"/>
</dbReference>
<comment type="catalytic activity">
    <reaction evidence="1 4">
        <text>(4aS,6R)-4a-hydroxy-L-erythro-5,6,7,8-tetrahydrobiopterin = (6R)-L-erythro-6,7-dihydrobiopterin + H2O</text>
        <dbReference type="Rhea" id="RHEA:11920"/>
        <dbReference type="ChEBI" id="CHEBI:15377"/>
        <dbReference type="ChEBI" id="CHEBI:15642"/>
        <dbReference type="ChEBI" id="CHEBI:43120"/>
        <dbReference type="EC" id="4.2.1.96"/>
    </reaction>
</comment>
<organism evidence="5 6">
    <name type="scientific">Candidatus Taylorbacteria bacterium RIFCSPHIGHO2_02_FULL_45_35</name>
    <dbReference type="NCBI Taxonomy" id="1802311"/>
    <lineage>
        <taxon>Bacteria</taxon>
        <taxon>Candidatus Tayloriibacteriota</taxon>
    </lineage>
</organism>